<protein>
    <submittedName>
        <fullName evidence="3">Macro domain protein</fullName>
    </submittedName>
</protein>
<feature type="domain" description="Macro" evidence="2">
    <location>
        <begin position="1"/>
        <end position="156"/>
    </location>
</feature>
<dbReference type="HOGENOM" id="CLU_054419_3_0_10"/>
<dbReference type="SMART" id="SM00506">
    <property type="entry name" value="A1pp"/>
    <property type="match status" value="1"/>
</dbReference>
<comment type="catalytic activity">
    <reaction evidence="1">
        <text>an N-(ADP-alpha-D-ribosyl)-thymidine in DNA + H2O = a thymidine in DNA + ADP-D-ribose</text>
        <dbReference type="Rhea" id="RHEA:71655"/>
        <dbReference type="Rhea" id="RHEA-COMP:13556"/>
        <dbReference type="Rhea" id="RHEA-COMP:18051"/>
        <dbReference type="ChEBI" id="CHEBI:15377"/>
        <dbReference type="ChEBI" id="CHEBI:57967"/>
        <dbReference type="ChEBI" id="CHEBI:137386"/>
        <dbReference type="ChEBI" id="CHEBI:191199"/>
    </reaction>
    <physiologicalReaction direction="left-to-right" evidence="1">
        <dbReference type="Rhea" id="RHEA:71656"/>
    </physiologicalReaction>
</comment>
<dbReference type="PANTHER" id="PTHR12521">
    <property type="entry name" value="PROTEIN C6ORF130"/>
    <property type="match status" value="1"/>
</dbReference>
<evidence type="ECO:0000313" key="4">
    <source>
        <dbReference type="Proteomes" id="UP000003711"/>
    </source>
</evidence>
<dbReference type="GO" id="GO:0140291">
    <property type="term" value="P:peptidyl-glutamate ADP-deribosylation"/>
    <property type="evidence" value="ECO:0007669"/>
    <property type="project" value="TreeGrafter"/>
</dbReference>
<evidence type="ECO:0000259" key="2">
    <source>
        <dbReference type="PROSITE" id="PS51154"/>
    </source>
</evidence>
<dbReference type="RefSeq" id="WP_007214292.1">
    <property type="nucleotide sequence ID" value="NZ_EQ973492.1"/>
</dbReference>
<comment type="caution">
    <text evidence="3">The sequence shown here is derived from an EMBL/GenBank/DDBJ whole genome shotgun (WGS) entry which is preliminary data.</text>
</comment>
<dbReference type="Gene3D" id="3.40.220.10">
    <property type="entry name" value="Leucine Aminopeptidase, subunit E, domain 1"/>
    <property type="match status" value="1"/>
</dbReference>
<dbReference type="Pfam" id="PF01661">
    <property type="entry name" value="Macro"/>
    <property type="match status" value="1"/>
</dbReference>
<dbReference type="InterPro" id="IPR002589">
    <property type="entry name" value="Macro_dom"/>
</dbReference>
<evidence type="ECO:0000256" key="1">
    <source>
        <dbReference type="ARBA" id="ARBA00035885"/>
    </source>
</evidence>
<reference evidence="3 4" key="2">
    <citation type="submission" date="2009-01" db="EMBL/GenBank/DDBJ databases">
        <title>Draft genome sequence of Bacteroides cellulosilyticus (DSM 14838).</title>
        <authorList>
            <person name="Sudarsanam P."/>
            <person name="Ley R."/>
            <person name="Guruge J."/>
            <person name="Turnbaugh P.J."/>
            <person name="Mahowald M."/>
            <person name="Liep D."/>
            <person name="Gordon J."/>
        </authorList>
    </citation>
    <scope>NUCLEOTIDE SEQUENCE [LARGE SCALE GENOMIC DNA]</scope>
    <source>
        <strain evidence="3 4">DSM 14838</strain>
    </source>
</reference>
<dbReference type="PANTHER" id="PTHR12521:SF0">
    <property type="entry name" value="ADP-RIBOSE GLYCOHYDROLASE OARD1"/>
    <property type="match status" value="1"/>
</dbReference>
<dbReference type="EMBL" id="ACCH01000401">
    <property type="protein sequence ID" value="EEF87441.1"/>
    <property type="molecule type" value="Genomic_DNA"/>
</dbReference>
<evidence type="ECO:0000313" key="3">
    <source>
        <dbReference type="EMBL" id="EEF87441.1"/>
    </source>
</evidence>
<accession>E2NKW5</accession>
<dbReference type="InterPro" id="IPR043472">
    <property type="entry name" value="Macro_dom-like"/>
</dbReference>
<gene>
    <name evidence="3" type="ORF">BACCELL_04959</name>
</gene>
<dbReference type="PROSITE" id="PS51154">
    <property type="entry name" value="MACRO"/>
    <property type="match status" value="1"/>
</dbReference>
<reference evidence="3 4" key="1">
    <citation type="submission" date="2008-12" db="EMBL/GenBank/DDBJ databases">
        <authorList>
            <person name="Fulton L."/>
            <person name="Clifton S."/>
            <person name="Fulton B."/>
            <person name="Xu J."/>
            <person name="Minx P."/>
            <person name="Pepin K.H."/>
            <person name="Johnson M."/>
            <person name="Bhonagiri V."/>
            <person name="Nash W.E."/>
            <person name="Mardis E.R."/>
            <person name="Wilson R.K."/>
        </authorList>
    </citation>
    <scope>NUCLEOTIDE SEQUENCE [LARGE SCALE GENOMIC DNA]</scope>
    <source>
        <strain evidence="3 4">DSM 14838</strain>
    </source>
</reference>
<dbReference type="Proteomes" id="UP000003711">
    <property type="component" value="Unassembled WGS sequence"/>
</dbReference>
<dbReference type="CDD" id="cd02901">
    <property type="entry name" value="Macro_Poa1p-like"/>
    <property type="match status" value="1"/>
</dbReference>
<sequence length="156" mass="17584">MVRYVNEGNIFTINGIKCYAHGCNCAGAMGKGIALQFKMKYPKMYRLYKKKCIDGTFTIGDVFEYVTGDEHIYNLGTQKDWKMKADLEAIRKSISTMMELASQGNVKAIAMPKIGAGLGRLDWCDVKAIIEDVALKYSNIELVVVENYKERNTDCQ</sequence>
<proteinExistence type="predicted"/>
<dbReference type="SUPFAM" id="SSF52949">
    <property type="entry name" value="Macro domain-like"/>
    <property type="match status" value="1"/>
</dbReference>
<name>E2NKW5_9BACE</name>
<dbReference type="InterPro" id="IPR050892">
    <property type="entry name" value="ADP-ribose_metab_enzymes"/>
</dbReference>
<organism evidence="3 4">
    <name type="scientific">Bacteroides cellulosilyticus DSM 14838</name>
    <dbReference type="NCBI Taxonomy" id="537012"/>
    <lineage>
        <taxon>Bacteria</taxon>
        <taxon>Pseudomonadati</taxon>
        <taxon>Bacteroidota</taxon>
        <taxon>Bacteroidia</taxon>
        <taxon>Bacteroidales</taxon>
        <taxon>Bacteroidaceae</taxon>
        <taxon>Bacteroides</taxon>
    </lineage>
</organism>
<dbReference type="AlphaFoldDB" id="E2NKW5"/>